<evidence type="ECO:0000313" key="1">
    <source>
        <dbReference type="EMBL" id="MED6259736.1"/>
    </source>
</evidence>
<proteinExistence type="predicted"/>
<comment type="caution">
    <text evidence="1">The sequence shown here is derived from an EMBL/GenBank/DDBJ whole genome shotgun (WGS) entry which is preliminary data.</text>
</comment>
<keyword evidence="2" id="KW-1185">Reference proteome</keyword>
<sequence length="111" mass="12262">MLLHSKTGLLLQEVMCSPSSFIGRSGNQLTHLRQQQLSDWFQDSGRKQSLFGIQSLQPPLLCHTHTHTTLSDAPCFPLSADASVSNIHQQRWLTGPTRITATLPLSVQVSV</sequence>
<reference evidence="1 2" key="1">
    <citation type="submission" date="2021-07" db="EMBL/GenBank/DDBJ databases">
        <authorList>
            <person name="Palmer J.M."/>
        </authorList>
    </citation>
    <scope>NUCLEOTIDE SEQUENCE [LARGE SCALE GENOMIC DNA]</scope>
    <source>
        <strain evidence="1 2">AT_MEX2019</strain>
        <tissue evidence="1">Muscle</tissue>
    </source>
</reference>
<dbReference type="Proteomes" id="UP001345963">
    <property type="component" value="Unassembled WGS sequence"/>
</dbReference>
<gene>
    <name evidence="1" type="ORF">ATANTOWER_029568</name>
</gene>
<accession>A0ABU7CAJ9</accession>
<name>A0ABU7CAJ9_9TELE</name>
<protein>
    <submittedName>
        <fullName evidence="1">Uncharacterized protein</fullName>
    </submittedName>
</protein>
<evidence type="ECO:0000313" key="2">
    <source>
        <dbReference type="Proteomes" id="UP001345963"/>
    </source>
</evidence>
<dbReference type="EMBL" id="JAHUTI010086362">
    <property type="protein sequence ID" value="MED6259736.1"/>
    <property type="molecule type" value="Genomic_DNA"/>
</dbReference>
<organism evidence="1 2">
    <name type="scientific">Ataeniobius toweri</name>
    <dbReference type="NCBI Taxonomy" id="208326"/>
    <lineage>
        <taxon>Eukaryota</taxon>
        <taxon>Metazoa</taxon>
        <taxon>Chordata</taxon>
        <taxon>Craniata</taxon>
        <taxon>Vertebrata</taxon>
        <taxon>Euteleostomi</taxon>
        <taxon>Actinopterygii</taxon>
        <taxon>Neopterygii</taxon>
        <taxon>Teleostei</taxon>
        <taxon>Neoteleostei</taxon>
        <taxon>Acanthomorphata</taxon>
        <taxon>Ovalentaria</taxon>
        <taxon>Atherinomorphae</taxon>
        <taxon>Cyprinodontiformes</taxon>
        <taxon>Goodeidae</taxon>
        <taxon>Ataeniobius</taxon>
    </lineage>
</organism>